<name>A0ABN1NRF8_9ACTN</name>
<evidence type="ECO:0000313" key="1">
    <source>
        <dbReference type="EMBL" id="GAA0914900.1"/>
    </source>
</evidence>
<sequence length="251" mass="27869">MIPELERTVLPPDDLLPPHIQKLAAERDKAFEAADDFLAEHDALLSDRWEEIYEARDMVAAAEAATQGKDPMKVPSELEKARALRPRIVGAARGLVRRANQADQKLVAEWRKAVADLAPVARERLEKAAEKYEEAYRAFEAVRAEFGDAAYLARYVRAAQGRYMPDFQGGPQTPRHIDSGAQVKAAPGPLELKEVMDSFKRAENQPVERMVKVVNDRNGMVLTLTEAQARALVGSSGGKEVGLRILEKDDQ</sequence>
<dbReference type="RefSeq" id="WP_344049992.1">
    <property type="nucleotide sequence ID" value="NZ_BAAAHG010000021.1"/>
</dbReference>
<keyword evidence="2" id="KW-1185">Reference proteome</keyword>
<protein>
    <submittedName>
        <fullName evidence="1">Uncharacterized protein</fullName>
    </submittedName>
</protein>
<dbReference type="Proteomes" id="UP001501005">
    <property type="component" value="Unassembled WGS sequence"/>
</dbReference>
<dbReference type="EMBL" id="BAAAHG010000021">
    <property type="protein sequence ID" value="GAA0914900.1"/>
    <property type="molecule type" value="Genomic_DNA"/>
</dbReference>
<comment type="caution">
    <text evidence="1">The sequence shown here is derived from an EMBL/GenBank/DDBJ whole genome shotgun (WGS) entry which is preliminary data.</text>
</comment>
<proteinExistence type="predicted"/>
<accession>A0ABN1NRF8</accession>
<reference evidence="1 2" key="1">
    <citation type="journal article" date="2019" name="Int. J. Syst. Evol. Microbiol.">
        <title>The Global Catalogue of Microorganisms (GCM) 10K type strain sequencing project: providing services to taxonomists for standard genome sequencing and annotation.</title>
        <authorList>
            <consortium name="The Broad Institute Genomics Platform"/>
            <consortium name="The Broad Institute Genome Sequencing Center for Infectious Disease"/>
            <person name="Wu L."/>
            <person name="Ma J."/>
        </authorList>
    </citation>
    <scope>NUCLEOTIDE SEQUENCE [LARGE SCALE GENOMIC DNA]</scope>
    <source>
        <strain evidence="1 2">JCM 10673</strain>
    </source>
</reference>
<evidence type="ECO:0000313" key="2">
    <source>
        <dbReference type="Proteomes" id="UP001501005"/>
    </source>
</evidence>
<gene>
    <name evidence="1" type="ORF">GCM10009549_29850</name>
</gene>
<organism evidence="1 2">
    <name type="scientific">Streptomyces thermoalcalitolerans</name>
    <dbReference type="NCBI Taxonomy" id="65605"/>
    <lineage>
        <taxon>Bacteria</taxon>
        <taxon>Bacillati</taxon>
        <taxon>Actinomycetota</taxon>
        <taxon>Actinomycetes</taxon>
        <taxon>Kitasatosporales</taxon>
        <taxon>Streptomycetaceae</taxon>
        <taxon>Streptomyces</taxon>
    </lineage>
</organism>